<dbReference type="PANTHER" id="PTHR32305">
    <property type="match status" value="1"/>
</dbReference>
<evidence type="ECO:0000256" key="1">
    <source>
        <dbReference type="ARBA" id="ARBA00022737"/>
    </source>
</evidence>
<dbReference type="InterPro" id="IPR050708">
    <property type="entry name" value="T6SS_VgrG/RHS"/>
</dbReference>
<dbReference type="Proteomes" id="UP001430290">
    <property type="component" value="Unassembled WGS sequence"/>
</dbReference>
<evidence type="ECO:0000259" key="3">
    <source>
        <dbReference type="Pfam" id="PF25023"/>
    </source>
</evidence>
<name>A0ABS7TFN9_9GAMM</name>
<dbReference type="Gene3D" id="2.180.10.10">
    <property type="entry name" value="RHS repeat-associated core"/>
    <property type="match status" value="1"/>
</dbReference>
<dbReference type="EMBL" id="JAIQDJ010000006">
    <property type="protein sequence ID" value="MBZ4186687.1"/>
    <property type="molecule type" value="Genomic_DNA"/>
</dbReference>
<feature type="domain" description="Teneurin-like YD-shell" evidence="3">
    <location>
        <begin position="42"/>
        <end position="181"/>
    </location>
</feature>
<dbReference type="InterPro" id="IPR056823">
    <property type="entry name" value="TEN-like_YD-shell"/>
</dbReference>
<proteinExistence type="predicted"/>
<gene>
    <name evidence="4" type="ORF">K7B09_10170</name>
</gene>
<dbReference type="PANTHER" id="PTHR32305:SF15">
    <property type="entry name" value="PROTEIN RHSA-RELATED"/>
    <property type="match status" value="1"/>
</dbReference>
<evidence type="ECO:0000313" key="5">
    <source>
        <dbReference type="Proteomes" id="UP001430290"/>
    </source>
</evidence>
<organism evidence="4 5">
    <name type="scientific">Thermomonas beijingensis</name>
    <dbReference type="NCBI Taxonomy" id="2872701"/>
    <lineage>
        <taxon>Bacteria</taxon>
        <taxon>Pseudomonadati</taxon>
        <taxon>Pseudomonadota</taxon>
        <taxon>Gammaproteobacteria</taxon>
        <taxon>Lysobacterales</taxon>
        <taxon>Lysobacteraceae</taxon>
        <taxon>Thermomonas</taxon>
    </lineage>
</organism>
<keyword evidence="5" id="KW-1185">Reference proteome</keyword>
<comment type="caution">
    <text evidence="4">The sequence shown here is derived from an EMBL/GenBank/DDBJ whole genome shotgun (WGS) entry which is preliminary data.</text>
</comment>
<feature type="region of interest" description="Disordered" evidence="2">
    <location>
        <begin position="329"/>
        <end position="349"/>
    </location>
</feature>
<sequence length="349" mass="38166">MRRSCDWGLQRTWLREFAQLVLFDPIKNKPRLLDYTTTQQRTTLVYDTGGFLSQRKGEHGQALTYHYNANGDVDQIKDALNNSTTYSYDRQRRVTSTTDAAGTTQLTYNALGLTTQVRDARNNATSYSYDGLGNLLAQTSPDTGSTSFSYNAVGQRTQQQRADGSTLAYTYDALGRLKTQAGGGQTRTLTYDTCTNGKGQLCSAAKTGGTATTDNFSYTAWGQLATRQDVLGAATDTTSYSYDGMGRLAGIGYPSGVSAGYSYTQGRLDKITATVNGATSTVASFDGYRVLSACRPTPRAVCTLAVVRRRRAGGRSAWRQRPSGRCDRRFPVRRRLRPSGVRPPAALRL</sequence>
<dbReference type="Pfam" id="PF25023">
    <property type="entry name" value="TEN_YD-shell"/>
    <property type="match status" value="1"/>
</dbReference>
<dbReference type="InterPro" id="IPR006530">
    <property type="entry name" value="YD"/>
</dbReference>
<protein>
    <recommendedName>
        <fullName evidence="3">Teneurin-like YD-shell domain-containing protein</fullName>
    </recommendedName>
</protein>
<accession>A0ABS7TFN9</accession>
<dbReference type="NCBIfam" id="TIGR01643">
    <property type="entry name" value="YD_repeat_2x"/>
    <property type="match status" value="3"/>
</dbReference>
<reference evidence="4" key="1">
    <citation type="submission" date="2021-09" db="EMBL/GenBank/DDBJ databases">
        <authorList>
            <person name="Wu T."/>
            <person name="Guo S.Z."/>
        </authorList>
    </citation>
    <scope>NUCLEOTIDE SEQUENCE</scope>
    <source>
        <strain evidence="4">RSS-23</strain>
    </source>
</reference>
<keyword evidence="1" id="KW-0677">Repeat</keyword>
<evidence type="ECO:0000256" key="2">
    <source>
        <dbReference type="SAM" id="MobiDB-lite"/>
    </source>
</evidence>
<evidence type="ECO:0000313" key="4">
    <source>
        <dbReference type="EMBL" id="MBZ4186687.1"/>
    </source>
</evidence>